<reference evidence="1 2" key="1">
    <citation type="submission" date="2024-04" db="EMBL/GenBank/DDBJ databases">
        <title>Tritrichomonas musculus Genome.</title>
        <authorList>
            <person name="Alves-Ferreira E."/>
            <person name="Grigg M."/>
            <person name="Lorenzi H."/>
            <person name="Galac M."/>
        </authorList>
    </citation>
    <scope>NUCLEOTIDE SEQUENCE [LARGE SCALE GENOMIC DNA]</scope>
    <source>
        <strain evidence="1 2">EAF2021</strain>
    </source>
</reference>
<comment type="caution">
    <text evidence="1">The sequence shown here is derived from an EMBL/GenBank/DDBJ whole genome shotgun (WGS) entry which is preliminary data.</text>
</comment>
<accession>A0ABR2H097</accession>
<keyword evidence="2" id="KW-1185">Reference proteome</keyword>
<dbReference type="Proteomes" id="UP001470230">
    <property type="component" value="Unassembled WGS sequence"/>
</dbReference>
<sequence length="225" mass="25844">MLSNIDNAKAKLQKADAILISASNGLSISEGINIFANNDDFQKYFGDFHKKYGVSNILQGALGQLPADAHDSFISQLHKYMIDDYHGSESFQYLKKLVNDKNYFILTSNGDMHFQHNGFDTQRIWEIEGNFFELQMNTPEWKSQQERFQKFIKDYSDKNVVQLELGIGSRNTMIKLPLMKMVESNKNWSFITLNLQREINILPTIVDRSIAIPGDIKQTLHDLSS</sequence>
<organism evidence="1 2">
    <name type="scientific">Tritrichomonas musculus</name>
    <dbReference type="NCBI Taxonomy" id="1915356"/>
    <lineage>
        <taxon>Eukaryota</taxon>
        <taxon>Metamonada</taxon>
        <taxon>Parabasalia</taxon>
        <taxon>Tritrichomonadida</taxon>
        <taxon>Tritrichomonadidae</taxon>
        <taxon>Tritrichomonas</taxon>
    </lineage>
</organism>
<dbReference type="SUPFAM" id="SSF52467">
    <property type="entry name" value="DHS-like NAD/FAD-binding domain"/>
    <property type="match status" value="1"/>
</dbReference>
<protein>
    <recommendedName>
        <fullName evidence="3">SIR2-like domain-containing protein</fullName>
    </recommendedName>
</protein>
<name>A0ABR2H097_9EUKA</name>
<dbReference type="EMBL" id="JAPFFF010000051">
    <property type="protein sequence ID" value="KAK8839619.1"/>
    <property type="molecule type" value="Genomic_DNA"/>
</dbReference>
<dbReference type="InterPro" id="IPR029035">
    <property type="entry name" value="DHS-like_NAD/FAD-binding_dom"/>
</dbReference>
<evidence type="ECO:0000313" key="2">
    <source>
        <dbReference type="Proteomes" id="UP001470230"/>
    </source>
</evidence>
<proteinExistence type="predicted"/>
<evidence type="ECO:0008006" key="3">
    <source>
        <dbReference type="Google" id="ProtNLM"/>
    </source>
</evidence>
<dbReference type="Gene3D" id="3.40.50.1220">
    <property type="entry name" value="TPP-binding domain"/>
    <property type="match status" value="1"/>
</dbReference>
<evidence type="ECO:0000313" key="1">
    <source>
        <dbReference type="EMBL" id="KAK8839619.1"/>
    </source>
</evidence>
<gene>
    <name evidence="1" type="ORF">M9Y10_031984</name>
</gene>